<dbReference type="HOGENOM" id="CLU_113736_2_0_9"/>
<proteinExistence type="predicted"/>
<sequence length="122" mass="13891">MKFFKQFGWIMFVTCLGEILKYLLPFPIPASIYGLVLMMVFLMTGFIKLDRVYQAGTFLIEIMALMFIPAAVGIIESWGQLERIILPVSIITVITTIVVMIVSGKVTQFILEREEDHESTSH</sequence>
<feature type="transmembrane region" description="Helical" evidence="6">
    <location>
        <begin position="30"/>
        <end position="47"/>
    </location>
</feature>
<keyword evidence="2" id="KW-1003">Cell membrane</keyword>
<reference evidence="7 8" key="1">
    <citation type="submission" date="2009-08" db="EMBL/GenBank/DDBJ databases">
        <authorList>
            <person name="Muzny D."/>
            <person name="Qin X."/>
            <person name="Deng J."/>
            <person name="Jiang H."/>
            <person name="Liu Y."/>
            <person name="Qu J."/>
            <person name="Song X.-Z."/>
            <person name="Zhang L."/>
            <person name="Thornton R."/>
            <person name="Coyle M."/>
            <person name="Francisco L."/>
            <person name="Jackson L."/>
            <person name="Javaid M."/>
            <person name="Korchina V."/>
            <person name="Kovar C."/>
            <person name="Mata R."/>
            <person name="Mathew T."/>
            <person name="Ngo R."/>
            <person name="Nguyen L."/>
            <person name="Nguyen N."/>
            <person name="Okwuonu G."/>
            <person name="Ongeri F."/>
            <person name="Pham C."/>
            <person name="Simmons D."/>
            <person name="Wilczek-Boney K."/>
            <person name="Hale W."/>
            <person name="Jakkamsetti A."/>
            <person name="Pham P."/>
            <person name="Ruth R."/>
            <person name="San Lucas F."/>
            <person name="Warren J."/>
            <person name="Zhang J."/>
            <person name="Zhao Z."/>
            <person name="Zhou C."/>
            <person name="Zhu D."/>
            <person name="Lee S."/>
            <person name="Bess C."/>
            <person name="Blankenburg K."/>
            <person name="Forbes L."/>
            <person name="Fu Q."/>
            <person name="Gubbala S."/>
            <person name="Hirani K."/>
            <person name="Jayaseelan J.C."/>
            <person name="Lara F."/>
            <person name="Munidasa M."/>
            <person name="Palculict T."/>
            <person name="Patil S."/>
            <person name="Pu L.-L."/>
            <person name="Saada N."/>
            <person name="Tang L."/>
            <person name="Weissenberger G."/>
            <person name="Zhu Y."/>
            <person name="Hemphill L."/>
            <person name="Shang Y."/>
            <person name="Youmans B."/>
            <person name="Ayvaz T."/>
            <person name="Ross M."/>
            <person name="Santibanez J."/>
            <person name="Aqrawi P."/>
            <person name="Gross S."/>
            <person name="Joshi V."/>
            <person name="Fowler G."/>
            <person name="Nazareth L."/>
            <person name="Reid J."/>
            <person name="Worley K."/>
            <person name="Petrosino J."/>
            <person name="Highlander S."/>
            <person name="Gibbs R."/>
        </authorList>
    </citation>
    <scope>NUCLEOTIDE SEQUENCE [LARGE SCALE GENOMIC DNA]</scope>
    <source>
        <strain evidence="7 8">ATCC 49175</strain>
    </source>
</reference>
<evidence type="ECO:0000313" key="7">
    <source>
        <dbReference type="EMBL" id="EEW37026.1"/>
    </source>
</evidence>
<feature type="transmembrane region" description="Helical" evidence="6">
    <location>
        <begin position="59"/>
        <end position="78"/>
    </location>
</feature>
<evidence type="ECO:0000256" key="5">
    <source>
        <dbReference type="ARBA" id="ARBA00023136"/>
    </source>
</evidence>
<evidence type="ECO:0000256" key="3">
    <source>
        <dbReference type="ARBA" id="ARBA00022692"/>
    </source>
</evidence>
<evidence type="ECO:0000256" key="6">
    <source>
        <dbReference type="SAM" id="Phobius"/>
    </source>
</evidence>
<evidence type="ECO:0000256" key="1">
    <source>
        <dbReference type="ARBA" id="ARBA00004651"/>
    </source>
</evidence>
<dbReference type="AlphaFoldDB" id="C8NH49"/>
<dbReference type="EMBL" id="ACKZ01000020">
    <property type="protein sequence ID" value="EEW37026.1"/>
    <property type="molecule type" value="Genomic_DNA"/>
</dbReference>
<dbReference type="RefSeq" id="WP_005607520.1">
    <property type="nucleotide sequence ID" value="NZ_CP102283.1"/>
</dbReference>
<dbReference type="PANTHER" id="PTHR33931">
    <property type="entry name" value="HOLIN-LIKE PROTEIN CIDA-RELATED"/>
    <property type="match status" value="1"/>
</dbReference>
<keyword evidence="8" id="KW-1185">Reference proteome</keyword>
<comment type="subcellular location">
    <subcellularLocation>
        <location evidence="1">Cell membrane</location>
        <topology evidence="1">Multi-pass membrane protein</topology>
    </subcellularLocation>
</comment>
<evidence type="ECO:0000256" key="2">
    <source>
        <dbReference type="ARBA" id="ARBA00022475"/>
    </source>
</evidence>
<name>C8NH49_9LACT</name>
<feature type="transmembrane region" description="Helical" evidence="6">
    <location>
        <begin position="7"/>
        <end position="24"/>
    </location>
</feature>
<protein>
    <submittedName>
        <fullName evidence="7">LrgA family protein</fullName>
    </submittedName>
</protein>
<keyword evidence="3 6" id="KW-0812">Transmembrane</keyword>
<dbReference type="InterPro" id="IPR005538">
    <property type="entry name" value="LrgA/CidA"/>
</dbReference>
<keyword evidence="5 6" id="KW-0472">Membrane</keyword>
<evidence type="ECO:0000313" key="8">
    <source>
        <dbReference type="Proteomes" id="UP000005926"/>
    </source>
</evidence>
<feature type="transmembrane region" description="Helical" evidence="6">
    <location>
        <begin position="84"/>
        <end position="103"/>
    </location>
</feature>
<dbReference type="PANTHER" id="PTHR33931:SF2">
    <property type="entry name" value="HOLIN-LIKE PROTEIN CIDA"/>
    <property type="match status" value="1"/>
</dbReference>
<dbReference type="GeneID" id="78411994"/>
<evidence type="ECO:0000256" key="4">
    <source>
        <dbReference type="ARBA" id="ARBA00022989"/>
    </source>
</evidence>
<comment type="caution">
    <text evidence="7">The sequence shown here is derived from an EMBL/GenBank/DDBJ whole genome shotgun (WGS) entry which is preliminary data.</text>
</comment>
<dbReference type="STRING" id="638301.HMPREF0444_1244"/>
<gene>
    <name evidence="7" type="ORF">HMPREF0444_1244</name>
</gene>
<accession>C8NH49</accession>
<dbReference type="Pfam" id="PF03788">
    <property type="entry name" value="LrgA"/>
    <property type="match status" value="1"/>
</dbReference>
<dbReference type="GO" id="GO:0005886">
    <property type="term" value="C:plasma membrane"/>
    <property type="evidence" value="ECO:0007669"/>
    <property type="project" value="UniProtKB-SubCell"/>
</dbReference>
<dbReference type="Proteomes" id="UP000005926">
    <property type="component" value="Unassembled WGS sequence"/>
</dbReference>
<dbReference type="eggNOG" id="COG1380">
    <property type="taxonomic scope" value="Bacteria"/>
</dbReference>
<organism evidence="7 8">
    <name type="scientific">Granulicatella adiacens ATCC 49175</name>
    <dbReference type="NCBI Taxonomy" id="638301"/>
    <lineage>
        <taxon>Bacteria</taxon>
        <taxon>Bacillati</taxon>
        <taxon>Bacillota</taxon>
        <taxon>Bacilli</taxon>
        <taxon>Lactobacillales</taxon>
        <taxon>Carnobacteriaceae</taxon>
        <taxon>Granulicatella</taxon>
    </lineage>
</organism>
<keyword evidence="4 6" id="KW-1133">Transmembrane helix</keyword>